<evidence type="ECO:0000313" key="2">
    <source>
        <dbReference type="Proteomes" id="UP000214880"/>
    </source>
</evidence>
<evidence type="ECO:0008006" key="3">
    <source>
        <dbReference type="Google" id="ProtNLM"/>
    </source>
</evidence>
<proteinExistence type="predicted"/>
<accession>A0A1G9KKQ0</accession>
<dbReference type="EMBL" id="FNHB01000001">
    <property type="protein sequence ID" value="SDL50301.1"/>
    <property type="molecule type" value="Genomic_DNA"/>
</dbReference>
<dbReference type="AlphaFoldDB" id="A0A1G9KKQ0"/>
<organism evidence="1 2">
    <name type="scientific">Dendrosporobacter quercicolus</name>
    <dbReference type="NCBI Taxonomy" id="146817"/>
    <lineage>
        <taxon>Bacteria</taxon>
        <taxon>Bacillati</taxon>
        <taxon>Bacillota</taxon>
        <taxon>Negativicutes</taxon>
        <taxon>Selenomonadales</taxon>
        <taxon>Sporomusaceae</taxon>
        <taxon>Dendrosporobacter</taxon>
    </lineage>
</organism>
<dbReference type="Proteomes" id="UP000214880">
    <property type="component" value="Unassembled WGS sequence"/>
</dbReference>
<protein>
    <recommendedName>
        <fullName evidence="3">DUF362 domain-containing protein</fullName>
    </recommendedName>
</protein>
<dbReference type="STRING" id="146817.SAMN04488502_10168"/>
<keyword evidence="2" id="KW-1185">Reference proteome</keyword>
<dbReference type="OrthoDB" id="9794954at2"/>
<dbReference type="RefSeq" id="WP_092067155.1">
    <property type="nucleotide sequence ID" value="NZ_FNHB01000001.1"/>
</dbReference>
<gene>
    <name evidence="1" type="ORF">SAMN04488502_10168</name>
</gene>
<reference evidence="1 2" key="1">
    <citation type="submission" date="2016-10" db="EMBL/GenBank/DDBJ databases">
        <authorList>
            <person name="de Groot N.N."/>
        </authorList>
    </citation>
    <scope>NUCLEOTIDE SEQUENCE [LARGE SCALE GENOMIC DNA]</scope>
    <source>
        <strain evidence="1 2">DSM 1736</strain>
    </source>
</reference>
<name>A0A1G9KKQ0_9FIRM</name>
<evidence type="ECO:0000313" key="1">
    <source>
        <dbReference type="EMBL" id="SDL50301.1"/>
    </source>
</evidence>
<sequence length="74" mass="8191">MTKVAVVKADSYDTQVVEQAMAEILAEFGGMAQFIQPGDRVLVKPNMLEGVDKGKHVTTHPWVVTELPLIRNLQ</sequence>